<dbReference type="SUPFAM" id="SSF52317">
    <property type="entry name" value="Class I glutamine amidotransferase-like"/>
    <property type="match status" value="1"/>
</dbReference>
<evidence type="ECO:0000259" key="1">
    <source>
        <dbReference type="Pfam" id="PF01965"/>
    </source>
</evidence>
<name>C0EEP0_9FIRM</name>
<dbReference type="InterPro" id="IPR002818">
    <property type="entry name" value="DJ-1/PfpI"/>
</dbReference>
<organism evidence="2 3">
    <name type="scientific">[Clostridium] methylpentosum DSM 5476</name>
    <dbReference type="NCBI Taxonomy" id="537013"/>
    <lineage>
        <taxon>Bacteria</taxon>
        <taxon>Bacillati</taxon>
        <taxon>Bacillota</taxon>
        <taxon>Clostridia</taxon>
        <taxon>Eubacteriales</taxon>
        <taxon>Oscillospiraceae</taxon>
        <taxon>Oscillospiraceae incertae sedis</taxon>
    </lineage>
</organism>
<dbReference type="InterPro" id="IPR029062">
    <property type="entry name" value="Class_I_gatase-like"/>
</dbReference>
<dbReference type="HOGENOM" id="CLU_000445_44_5_9"/>
<dbReference type="PANTHER" id="PTHR48094:SF19">
    <property type="entry name" value="DJ-1_PFPI DOMAIN-CONTAINING PROTEIN"/>
    <property type="match status" value="1"/>
</dbReference>
<evidence type="ECO:0000313" key="3">
    <source>
        <dbReference type="Proteomes" id="UP000003340"/>
    </source>
</evidence>
<feature type="domain" description="DJ-1/PfpI" evidence="1">
    <location>
        <begin position="39"/>
        <end position="205"/>
    </location>
</feature>
<sequence>MKSSACTAGCANQSEQSCICTKLVKIAKVRKYFGGRIVKTVLFALLDKWADWEAAYLSSALQMLGQNQFSNRVLSLTKDPVESIGGFRVVPDCDLQSVPADYDALILIGGMSWRDTSAQQLKSLIESCLIDGKVLGAICDASAYLGTIGVLNSVRHTSNDLNDLKAWAGDAYTGEDNYVREQAVRDCNVITANGTAALEFAQEVLLALKVAPEEAIHEWYQFHKLGYYSAPLPGDATSWNEE</sequence>
<protein>
    <submittedName>
        <fullName evidence="2">DJ-1/PfpI family protein</fullName>
    </submittedName>
</protein>
<dbReference type="Gene3D" id="3.40.50.880">
    <property type="match status" value="1"/>
</dbReference>
<evidence type="ECO:0000313" key="2">
    <source>
        <dbReference type="EMBL" id="EEG30009.1"/>
    </source>
</evidence>
<proteinExistence type="predicted"/>
<dbReference type="eggNOG" id="COG0693">
    <property type="taxonomic scope" value="Bacteria"/>
</dbReference>
<accession>C0EEP0</accession>
<dbReference type="EMBL" id="ACEC01000077">
    <property type="protein sequence ID" value="EEG30009.1"/>
    <property type="molecule type" value="Genomic_DNA"/>
</dbReference>
<dbReference type="GO" id="GO:0005737">
    <property type="term" value="C:cytoplasm"/>
    <property type="evidence" value="ECO:0007669"/>
    <property type="project" value="TreeGrafter"/>
</dbReference>
<gene>
    <name evidence="2" type="ORF">CLOSTMETH_02329</name>
</gene>
<keyword evidence="3" id="KW-1185">Reference proteome</keyword>
<dbReference type="Proteomes" id="UP000003340">
    <property type="component" value="Unassembled WGS sequence"/>
</dbReference>
<comment type="caution">
    <text evidence="2">The sequence shown here is derived from an EMBL/GenBank/DDBJ whole genome shotgun (WGS) entry which is preliminary data.</text>
</comment>
<dbReference type="PANTHER" id="PTHR48094">
    <property type="entry name" value="PROTEIN/NUCLEIC ACID DEGLYCASE DJ-1-RELATED"/>
    <property type="match status" value="1"/>
</dbReference>
<reference evidence="2 3" key="1">
    <citation type="submission" date="2009-01" db="EMBL/GenBank/DDBJ databases">
        <authorList>
            <person name="Fulton L."/>
            <person name="Clifton S."/>
            <person name="Fulton B."/>
            <person name="Xu J."/>
            <person name="Minx P."/>
            <person name="Pepin K.H."/>
            <person name="Johnson M."/>
            <person name="Bhonagiri V."/>
            <person name="Nash W.E."/>
            <person name="Mardis E.R."/>
            <person name="Wilson R.K."/>
        </authorList>
    </citation>
    <scope>NUCLEOTIDE SEQUENCE [LARGE SCALE GENOMIC DNA]</scope>
    <source>
        <strain evidence="2 3">DSM 5476</strain>
    </source>
</reference>
<dbReference type="InterPro" id="IPR050325">
    <property type="entry name" value="Prot/Nucl_acid_deglycase"/>
</dbReference>
<reference evidence="2 3" key="2">
    <citation type="submission" date="2009-02" db="EMBL/GenBank/DDBJ databases">
        <title>Draft genome sequence of Clostridium methylpentosum (DSM 5476).</title>
        <authorList>
            <person name="Sudarsanam P."/>
            <person name="Ley R."/>
            <person name="Guruge J."/>
            <person name="Turnbaugh P.J."/>
            <person name="Mahowald M."/>
            <person name="Liep D."/>
            <person name="Gordon J."/>
        </authorList>
    </citation>
    <scope>NUCLEOTIDE SEQUENCE [LARGE SCALE GENOMIC DNA]</scope>
    <source>
        <strain evidence="2 3">DSM 5476</strain>
    </source>
</reference>
<dbReference type="CDD" id="cd03140">
    <property type="entry name" value="GATase1_PfpI_3"/>
    <property type="match status" value="1"/>
</dbReference>
<dbReference type="STRING" id="537013.CLOSTMETH_02329"/>
<dbReference type="AlphaFoldDB" id="C0EEP0"/>
<dbReference type="Pfam" id="PF01965">
    <property type="entry name" value="DJ-1_PfpI"/>
    <property type="match status" value="1"/>
</dbReference>